<keyword evidence="3 6" id="KW-0812">Transmembrane</keyword>
<evidence type="ECO:0000256" key="5">
    <source>
        <dbReference type="ARBA" id="ARBA00023136"/>
    </source>
</evidence>
<evidence type="ECO:0000256" key="2">
    <source>
        <dbReference type="ARBA" id="ARBA00022475"/>
    </source>
</evidence>
<dbReference type="PANTHER" id="PTHR30086:SF20">
    <property type="entry name" value="ARGININE EXPORTER PROTEIN ARGO-RELATED"/>
    <property type="match status" value="1"/>
</dbReference>
<feature type="transmembrane region" description="Helical" evidence="6">
    <location>
        <begin position="201"/>
        <end position="218"/>
    </location>
</feature>
<sequence>MPLDYGAGVPPVESLLAFALASLVLIVVPGPSVLFVVGRSLAHGRRTGILSVLGNGLGGVPLVAAVALGIGAVVAESAAVFTAVKVVGAAYLAYLGVKAWRGGRDEGALTDGAAAAPASPWRALAEGFAVGVTNPKTIVFFVAVLPQFVDLEAGAVASQMLVLGVVFLAIAVVSDSGWALAAGAARDWFVSSPARLAAVRRAGGAMLVGLAGVLLVAGHRR</sequence>
<name>A0A512HSU2_9ACTN</name>
<feature type="transmembrane region" description="Helical" evidence="6">
    <location>
        <begin position="15"/>
        <end position="37"/>
    </location>
</feature>
<feature type="transmembrane region" description="Helical" evidence="6">
    <location>
        <begin position="49"/>
        <end position="72"/>
    </location>
</feature>
<keyword evidence="2" id="KW-1003">Cell membrane</keyword>
<dbReference type="Pfam" id="PF01810">
    <property type="entry name" value="LysE"/>
    <property type="match status" value="1"/>
</dbReference>
<dbReference type="PANTHER" id="PTHR30086">
    <property type="entry name" value="ARGININE EXPORTER PROTEIN ARGO"/>
    <property type="match status" value="1"/>
</dbReference>
<protein>
    <submittedName>
        <fullName evidence="7">Lysine transporter LysE</fullName>
    </submittedName>
</protein>
<evidence type="ECO:0000256" key="4">
    <source>
        <dbReference type="ARBA" id="ARBA00022989"/>
    </source>
</evidence>
<dbReference type="AlphaFoldDB" id="A0A512HSU2"/>
<evidence type="ECO:0000256" key="6">
    <source>
        <dbReference type="SAM" id="Phobius"/>
    </source>
</evidence>
<evidence type="ECO:0000256" key="1">
    <source>
        <dbReference type="ARBA" id="ARBA00004651"/>
    </source>
</evidence>
<evidence type="ECO:0000313" key="7">
    <source>
        <dbReference type="EMBL" id="GEO88532.1"/>
    </source>
</evidence>
<proteinExistence type="predicted"/>
<keyword evidence="8" id="KW-1185">Reference proteome</keyword>
<reference evidence="7 8" key="1">
    <citation type="submission" date="2019-07" db="EMBL/GenBank/DDBJ databases">
        <title>Whole genome shotgun sequence of Aeromicrobium flavum NBRC 107625.</title>
        <authorList>
            <person name="Hosoyama A."/>
            <person name="Uohara A."/>
            <person name="Ohji S."/>
            <person name="Ichikawa N."/>
        </authorList>
    </citation>
    <scope>NUCLEOTIDE SEQUENCE [LARGE SCALE GENOMIC DNA]</scope>
    <source>
        <strain evidence="7 8">NBRC 107625</strain>
    </source>
</reference>
<comment type="caution">
    <text evidence="7">The sequence shown here is derived from an EMBL/GenBank/DDBJ whole genome shotgun (WGS) entry which is preliminary data.</text>
</comment>
<gene>
    <name evidence="7" type="ORF">AFL01nite_08590</name>
</gene>
<dbReference type="InterPro" id="IPR001123">
    <property type="entry name" value="LeuE-type"/>
</dbReference>
<dbReference type="GO" id="GO:0015171">
    <property type="term" value="F:amino acid transmembrane transporter activity"/>
    <property type="evidence" value="ECO:0007669"/>
    <property type="project" value="TreeGrafter"/>
</dbReference>
<accession>A0A512HSU2</accession>
<dbReference type="PIRSF" id="PIRSF006324">
    <property type="entry name" value="LeuE"/>
    <property type="match status" value="1"/>
</dbReference>
<keyword evidence="5 6" id="KW-0472">Membrane</keyword>
<feature type="transmembrane region" description="Helical" evidence="6">
    <location>
        <begin position="161"/>
        <end position="181"/>
    </location>
</feature>
<evidence type="ECO:0000313" key="8">
    <source>
        <dbReference type="Proteomes" id="UP000321769"/>
    </source>
</evidence>
<dbReference type="GO" id="GO:0005886">
    <property type="term" value="C:plasma membrane"/>
    <property type="evidence" value="ECO:0007669"/>
    <property type="project" value="UniProtKB-SubCell"/>
</dbReference>
<organism evidence="7 8">
    <name type="scientific">Aeromicrobium flavum</name>
    <dbReference type="NCBI Taxonomy" id="416568"/>
    <lineage>
        <taxon>Bacteria</taxon>
        <taxon>Bacillati</taxon>
        <taxon>Actinomycetota</taxon>
        <taxon>Actinomycetes</taxon>
        <taxon>Propionibacteriales</taxon>
        <taxon>Nocardioidaceae</taxon>
        <taxon>Aeromicrobium</taxon>
    </lineage>
</organism>
<comment type="subcellular location">
    <subcellularLocation>
        <location evidence="1">Cell membrane</location>
        <topology evidence="1">Multi-pass membrane protein</topology>
    </subcellularLocation>
</comment>
<dbReference type="Proteomes" id="UP000321769">
    <property type="component" value="Unassembled WGS sequence"/>
</dbReference>
<dbReference type="EMBL" id="BJZQ01000002">
    <property type="protein sequence ID" value="GEO88532.1"/>
    <property type="molecule type" value="Genomic_DNA"/>
</dbReference>
<evidence type="ECO:0000256" key="3">
    <source>
        <dbReference type="ARBA" id="ARBA00022692"/>
    </source>
</evidence>
<keyword evidence="4 6" id="KW-1133">Transmembrane helix</keyword>
<feature type="transmembrane region" description="Helical" evidence="6">
    <location>
        <begin position="78"/>
        <end position="97"/>
    </location>
</feature>